<dbReference type="InterPro" id="IPR036691">
    <property type="entry name" value="Endo/exonu/phosph_ase_sf"/>
</dbReference>
<sequence length="337" mass="35085">MFRRVLAAAVVVAVAAVLFVFAWPQFFGLQQTFGIAHVVSFRAAAALIAIALIVGLTLLALLARPVRRFFATLAVLLLAFTLVNAAVLSTRGFGDTAFETAGDSTVTVLSWNTLGDVPGAATVADLAIENDADILTLPETTKAFSLEVAALMKAAGRPMWVETTAFDQISKSRSTSVLWSADLGTYTVDESVGQTATLPTVVLRPDDGSGPTIISVHAVAPIPGEFRNWQADLDWLADTCAGENVIMAGDFNATLDHMSGLASSATTTLGDCADAALATGNAAVGTWPTTAPALLGSPIDHAMATENWRVSGMRVVQDQDGAGSDHRPLVAQFAPAG</sequence>
<feature type="transmembrane region" description="Helical" evidence="1">
    <location>
        <begin position="69"/>
        <end position="88"/>
    </location>
</feature>
<dbReference type="EMBL" id="BMGB01000001">
    <property type="protein sequence ID" value="GGA90073.1"/>
    <property type="molecule type" value="Genomic_DNA"/>
</dbReference>
<reference evidence="3" key="2">
    <citation type="submission" date="2020-09" db="EMBL/GenBank/DDBJ databases">
        <authorList>
            <person name="Sun Q."/>
            <person name="Zhou Y."/>
        </authorList>
    </citation>
    <scope>NUCLEOTIDE SEQUENCE</scope>
    <source>
        <strain evidence="3">CGMCC 1.12813</strain>
    </source>
</reference>
<proteinExistence type="predicted"/>
<keyword evidence="1" id="KW-0472">Membrane</keyword>
<comment type="caution">
    <text evidence="3">The sequence shown here is derived from an EMBL/GenBank/DDBJ whole genome shotgun (WGS) entry which is preliminary data.</text>
</comment>
<dbReference type="Gene3D" id="3.60.10.10">
    <property type="entry name" value="Endonuclease/exonuclease/phosphatase"/>
    <property type="match status" value="1"/>
</dbReference>
<dbReference type="AlphaFoldDB" id="A0A916WEA4"/>
<reference evidence="3" key="1">
    <citation type="journal article" date="2014" name="Int. J. Syst. Evol. Microbiol.">
        <title>Complete genome sequence of Corynebacterium casei LMG S-19264T (=DSM 44701T), isolated from a smear-ripened cheese.</title>
        <authorList>
            <consortium name="US DOE Joint Genome Institute (JGI-PGF)"/>
            <person name="Walter F."/>
            <person name="Albersmeier A."/>
            <person name="Kalinowski J."/>
            <person name="Ruckert C."/>
        </authorList>
    </citation>
    <scope>NUCLEOTIDE SEQUENCE</scope>
    <source>
        <strain evidence="3">CGMCC 1.12813</strain>
    </source>
</reference>
<accession>A0A916WEA4</accession>
<dbReference type="GO" id="GO:0003824">
    <property type="term" value="F:catalytic activity"/>
    <property type="evidence" value="ECO:0007669"/>
    <property type="project" value="InterPro"/>
</dbReference>
<keyword evidence="4" id="KW-1185">Reference proteome</keyword>
<dbReference type="InterPro" id="IPR005135">
    <property type="entry name" value="Endo/exonuclease/phosphatase"/>
</dbReference>
<protein>
    <recommendedName>
        <fullName evidence="2">Endonuclease/exonuclease/phosphatase domain-containing protein</fullName>
    </recommendedName>
</protein>
<keyword evidence="1" id="KW-1133">Transmembrane helix</keyword>
<feature type="transmembrane region" description="Helical" evidence="1">
    <location>
        <begin position="38"/>
        <end position="62"/>
    </location>
</feature>
<evidence type="ECO:0000313" key="3">
    <source>
        <dbReference type="EMBL" id="GGA90073.1"/>
    </source>
</evidence>
<evidence type="ECO:0000256" key="1">
    <source>
        <dbReference type="SAM" id="Phobius"/>
    </source>
</evidence>
<evidence type="ECO:0000313" key="4">
    <source>
        <dbReference type="Proteomes" id="UP000606922"/>
    </source>
</evidence>
<name>A0A916WEA4_9MICO</name>
<organism evidence="3 4">
    <name type="scientific">Conyzicola nivalis</name>
    <dbReference type="NCBI Taxonomy" id="1477021"/>
    <lineage>
        <taxon>Bacteria</taxon>
        <taxon>Bacillati</taxon>
        <taxon>Actinomycetota</taxon>
        <taxon>Actinomycetes</taxon>
        <taxon>Micrococcales</taxon>
        <taxon>Microbacteriaceae</taxon>
        <taxon>Conyzicola</taxon>
    </lineage>
</organism>
<dbReference type="Pfam" id="PF03372">
    <property type="entry name" value="Exo_endo_phos"/>
    <property type="match status" value="1"/>
</dbReference>
<keyword evidence="1" id="KW-0812">Transmembrane</keyword>
<dbReference type="RefSeq" id="WP_188508760.1">
    <property type="nucleotide sequence ID" value="NZ_BMGB01000001.1"/>
</dbReference>
<feature type="domain" description="Endonuclease/exonuclease/phosphatase" evidence="2">
    <location>
        <begin position="109"/>
        <end position="326"/>
    </location>
</feature>
<dbReference type="SUPFAM" id="SSF56219">
    <property type="entry name" value="DNase I-like"/>
    <property type="match status" value="1"/>
</dbReference>
<evidence type="ECO:0000259" key="2">
    <source>
        <dbReference type="Pfam" id="PF03372"/>
    </source>
</evidence>
<gene>
    <name evidence="3" type="ORF">GCM10010979_00950</name>
</gene>
<dbReference type="Proteomes" id="UP000606922">
    <property type="component" value="Unassembled WGS sequence"/>
</dbReference>